<dbReference type="KEGG" id="pbas:SMSP2_00414"/>
<evidence type="ECO:0000313" key="4">
    <source>
        <dbReference type="EMBL" id="AQQ70075.1"/>
    </source>
</evidence>
<dbReference type="AlphaFoldDB" id="A0A1Q2MBH0"/>
<dbReference type="OrthoDB" id="9761519at2"/>
<proteinExistence type="predicted"/>
<feature type="signal peptide" evidence="3">
    <location>
        <begin position="1"/>
        <end position="29"/>
    </location>
</feature>
<dbReference type="GO" id="GO:0016787">
    <property type="term" value="F:hydrolase activity"/>
    <property type="evidence" value="ECO:0007669"/>
    <property type="project" value="UniProtKB-KW"/>
</dbReference>
<evidence type="ECO:0000256" key="1">
    <source>
        <dbReference type="ARBA" id="ARBA00022729"/>
    </source>
</evidence>
<feature type="chain" id="PRO_5012230605" description="Glycosyl hydrolases family 2, sugar binding domain" evidence="3">
    <location>
        <begin position="30"/>
        <end position="960"/>
    </location>
</feature>
<evidence type="ECO:0000256" key="2">
    <source>
        <dbReference type="ARBA" id="ARBA00022801"/>
    </source>
</evidence>
<name>A0A1Q2MBH0_9BACT</name>
<protein>
    <recommendedName>
        <fullName evidence="6">Glycosyl hydrolases family 2, sugar binding domain</fullName>
    </recommendedName>
</protein>
<evidence type="ECO:0008006" key="6">
    <source>
        <dbReference type="Google" id="ProtNLM"/>
    </source>
</evidence>
<dbReference type="SUPFAM" id="SSF49785">
    <property type="entry name" value="Galactose-binding domain-like"/>
    <property type="match status" value="1"/>
</dbReference>
<evidence type="ECO:0000256" key="3">
    <source>
        <dbReference type="SAM" id="SignalP"/>
    </source>
</evidence>
<evidence type="ECO:0000313" key="5">
    <source>
        <dbReference type="Proteomes" id="UP000188181"/>
    </source>
</evidence>
<keyword evidence="5" id="KW-1185">Reference proteome</keyword>
<dbReference type="PROSITE" id="PS51257">
    <property type="entry name" value="PROKAR_LIPOPROTEIN"/>
    <property type="match status" value="1"/>
</dbReference>
<keyword evidence="2" id="KW-0378">Hydrolase</keyword>
<reference evidence="5" key="1">
    <citation type="submission" date="2017-02" db="EMBL/GenBank/DDBJ databases">
        <title>Comparative genomics and description of representatives of a novel lineage of planctomycetes thriving in anoxic sediments.</title>
        <authorList>
            <person name="Spring S."/>
            <person name="Bunk B."/>
            <person name="Sproer C."/>
        </authorList>
    </citation>
    <scope>NUCLEOTIDE SEQUENCE [LARGE SCALE GENOMIC DNA]</scope>
    <source>
        <strain evidence="5">SM-Chi-D1</strain>
    </source>
</reference>
<accession>A0A1Q2MBH0</accession>
<dbReference type="InterPro" id="IPR008979">
    <property type="entry name" value="Galactose-bd-like_sf"/>
</dbReference>
<dbReference type="NCBIfam" id="NF045579">
    <property type="entry name" value="rhamnoside_JR"/>
    <property type="match status" value="1"/>
</dbReference>
<dbReference type="RefSeq" id="WP_146682368.1">
    <property type="nucleotide sequence ID" value="NZ_CP019646.1"/>
</dbReference>
<dbReference type="PANTHER" id="PTHR43817:SF1">
    <property type="entry name" value="HYDROLASE, FAMILY 43, PUTATIVE (AFU_ORTHOLOGUE AFUA_3G01660)-RELATED"/>
    <property type="match status" value="1"/>
</dbReference>
<dbReference type="Proteomes" id="UP000188181">
    <property type="component" value="Chromosome"/>
</dbReference>
<gene>
    <name evidence="4" type="ORF">SMSP2_00414</name>
</gene>
<dbReference type="EMBL" id="CP019646">
    <property type="protein sequence ID" value="AQQ70075.1"/>
    <property type="molecule type" value="Genomic_DNA"/>
</dbReference>
<dbReference type="STRING" id="1851148.SMSP2_00414"/>
<dbReference type="PANTHER" id="PTHR43817">
    <property type="entry name" value="GLYCOSYL HYDROLASE"/>
    <property type="match status" value="1"/>
</dbReference>
<sequence precursor="true">MKTINDFKNISKVSIFLFAAFAFVSLSCASGLVADFQDPPRDTGVRCWWWWLNSNVTKESITQDLEAMHEKGFSGAMIFDAGTELRWGPDNPVPNGPMFSGPEWTELFLHALHEAERLSLELGLSIQSGWNLGGPGVTLENAAKQLTFSEISISGRRNFEGELPLPQCNYGFYRDICVLAYPKPDNKERRPIKDLSAKTGSKELGGSAPDCRFLLNDVPAEKGEQDTLLEDILVISGKLGTEGILRWQVPKGEWIILRIGYTPTKAHVATSSDNWKGHVLDYLSEDAFNNYWDQVVDPLLKKAGPLAGTVLKQLETDSWECGGMNWSENFGREFKHRCGYDITPYLAVAAGKIVESREVSNAFLADLRKTIAACVSDNHYRVFAQRAAEHNLGIQPESAGPHAAPVDGITNYSHSDIVMSEFWIECPHRPGPQNRFFVKQASSAAHIYGKKLVAAESFTSLRKPHWQDVLWQELKPAMDHEFCSGLNMIFLHTFTASPKEMGIPGQEYFAGTHFNPNVTWWDYSDEFFDYIARLQYIFQKGKFNADVLYYYGDHVPNIARLKESDPAGALAGYDYDVTNEDVLLRLEVSQGRVVVPGGIHYRVLVLPDHRVLSLAAIEKVEFLLSKGASVIGAKPERLVSLKGGRQAQIKFHKIADKLWGQNPQMAGVKSVNSGILAWGMSTREFLNSRSVLPDFETSENPQEGSFDYIHYTVEGCDVYFVSNQTENSRKADCTFRISGRQPAIWNPVTGNIKTASAFSQSGGRTTVPLQFAPYGSCLVVFGDAIPQDKQGTGKSNYPDLHLLDEIDGPWLVSFDPEWGGPARVRFETLCDWSEHPAEGIRYYSGEAEYDNNFDLPLKEFEKRYWLQLNDLRDVGIASVKLNGKDLGTLWTKPFRIEITDTLKAGQNDLNITVVNSWMNRLIGDRGKPQNRRFTKTNIKIRDDWKLQKAGLLGPVQIMID</sequence>
<dbReference type="Gene3D" id="2.60.120.260">
    <property type="entry name" value="Galactose-binding domain-like"/>
    <property type="match status" value="1"/>
</dbReference>
<dbReference type="Pfam" id="PF17132">
    <property type="entry name" value="Glyco_hydro_106"/>
    <property type="match status" value="2"/>
</dbReference>
<keyword evidence="1 3" id="KW-0732">Signal</keyword>
<organism evidence="4 5">
    <name type="scientific">Limihaloglobus sulfuriphilus</name>
    <dbReference type="NCBI Taxonomy" id="1851148"/>
    <lineage>
        <taxon>Bacteria</taxon>
        <taxon>Pseudomonadati</taxon>
        <taxon>Planctomycetota</taxon>
        <taxon>Phycisphaerae</taxon>
        <taxon>Sedimentisphaerales</taxon>
        <taxon>Sedimentisphaeraceae</taxon>
        <taxon>Limihaloglobus</taxon>
    </lineage>
</organism>